<dbReference type="GO" id="GO:0003824">
    <property type="term" value="F:catalytic activity"/>
    <property type="evidence" value="ECO:0007669"/>
    <property type="project" value="InterPro"/>
</dbReference>
<gene>
    <name evidence="2" type="ORF">AB675_178</name>
</gene>
<organism evidence="2 3">
    <name type="scientific">Cyphellophora attinorum</name>
    <dbReference type="NCBI Taxonomy" id="1664694"/>
    <lineage>
        <taxon>Eukaryota</taxon>
        <taxon>Fungi</taxon>
        <taxon>Dikarya</taxon>
        <taxon>Ascomycota</taxon>
        <taxon>Pezizomycotina</taxon>
        <taxon>Eurotiomycetes</taxon>
        <taxon>Chaetothyriomycetidae</taxon>
        <taxon>Chaetothyriales</taxon>
        <taxon>Cyphellophoraceae</taxon>
        <taxon>Cyphellophora</taxon>
    </lineage>
</organism>
<protein>
    <submittedName>
        <fullName evidence="2">Mitochondrial amidoxime-reducing component 1</fullName>
    </submittedName>
</protein>
<comment type="caution">
    <text evidence="2">The sequence shown here is derived from an EMBL/GenBank/DDBJ whole genome shotgun (WGS) entry which is preliminary data.</text>
</comment>
<dbReference type="OrthoDB" id="17255at2759"/>
<dbReference type="Pfam" id="PF03476">
    <property type="entry name" value="MOSC_N"/>
    <property type="match status" value="1"/>
</dbReference>
<dbReference type="PANTHER" id="PTHR14237:SF34">
    <property type="entry name" value="MOSC DOMAIN PROTEIN (AFU_ORTHOLOGUE AFUA_2G07820)"/>
    <property type="match status" value="1"/>
</dbReference>
<dbReference type="RefSeq" id="XP_017997622.1">
    <property type="nucleotide sequence ID" value="XM_018141707.1"/>
</dbReference>
<accession>A0A0N0NKB9</accession>
<dbReference type="SUPFAM" id="SSF50800">
    <property type="entry name" value="PK beta-barrel domain-like"/>
    <property type="match status" value="1"/>
</dbReference>
<name>A0A0N0NKB9_9EURO</name>
<dbReference type="PANTHER" id="PTHR14237">
    <property type="entry name" value="MOLYBDOPTERIN COFACTOR SULFURASE MOSC"/>
    <property type="match status" value="1"/>
</dbReference>
<feature type="domain" description="MOSC" evidence="1">
    <location>
        <begin position="235"/>
        <end position="399"/>
    </location>
</feature>
<evidence type="ECO:0000259" key="1">
    <source>
        <dbReference type="PROSITE" id="PS51340"/>
    </source>
</evidence>
<dbReference type="PROSITE" id="PS51340">
    <property type="entry name" value="MOSC"/>
    <property type="match status" value="1"/>
</dbReference>
<dbReference type="InterPro" id="IPR011037">
    <property type="entry name" value="Pyrv_Knase-like_insert_dom_sf"/>
</dbReference>
<dbReference type="Pfam" id="PF03473">
    <property type="entry name" value="MOSC"/>
    <property type="match status" value="1"/>
</dbReference>
<sequence length="422" mass="45911">MATTTMTATEPAKAGTPRLKVKQLYTYPIKSIRGMSLPTLPATPLGFALDRRFMLVSTKIDPKTGLFTNMHVSGFESMCLFTTHIPDAESSKPVSELRQIEVRYGKSHSFKDSAKEVGKESLLVPVEPDVEVLRLESVKVRMHHSPTNAWDMGEKYNKWFTERFGFEVKLLYLGTNRRKVLGNVAPDVHAKQRRGELKQYDGLKNAADEDGAASGGGWLGGLTSAIKSTVSSVSGSMVGAGVSNGEDGIDQGIGFSDVAPFLVVSATSHANAAKRFENPEDIDISKFRPNIVVEGADDAFEEDYWAELMFSPKSGGDEAKIVLTQNCARCNSLNVDYKTGKVAEGETGKLLATLSKDRRVDPGSKWSPIFGKYGFLAGKGPGADGRQAVFSVGDEVKVVKRNDSEGRTAWEWPGLGTYPKDL</sequence>
<proteinExistence type="predicted"/>
<dbReference type="STRING" id="1664694.A0A0N0NKB9"/>
<dbReference type="EMBL" id="LFJN01000022">
    <property type="protein sequence ID" value="KPI37659.1"/>
    <property type="molecule type" value="Genomic_DNA"/>
</dbReference>
<dbReference type="GO" id="GO:0030151">
    <property type="term" value="F:molybdenum ion binding"/>
    <property type="evidence" value="ECO:0007669"/>
    <property type="project" value="InterPro"/>
</dbReference>
<dbReference type="InterPro" id="IPR005302">
    <property type="entry name" value="MoCF_Sase_C"/>
</dbReference>
<evidence type="ECO:0000313" key="3">
    <source>
        <dbReference type="Proteomes" id="UP000038010"/>
    </source>
</evidence>
<dbReference type="Proteomes" id="UP000038010">
    <property type="component" value="Unassembled WGS sequence"/>
</dbReference>
<dbReference type="InterPro" id="IPR005303">
    <property type="entry name" value="MOCOS_middle"/>
</dbReference>
<evidence type="ECO:0000313" key="2">
    <source>
        <dbReference type="EMBL" id="KPI37659.1"/>
    </source>
</evidence>
<dbReference type="VEuPathDB" id="FungiDB:AB675_178"/>
<dbReference type="SUPFAM" id="SSF141673">
    <property type="entry name" value="MOSC N-terminal domain-like"/>
    <property type="match status" value="2"/>
</dbReference>
<reference evidence="2 3" key="1">
    <citation type="submission" date="2015-06" db="EMBL/GenBank/DDBJ databases">
        <title>Draft genome of the ant-associated black yeast Phialophora attae CBS 131958.</title>
        <authorList>
            <person name="Moreno L.F."/>
            <person name="Stielow B.J."/>
            <person name="de Hoog S."/>
            <person name="Vicente V.A."/>
            <person name="Weiss V.A."/>
            <person name="de Vries M."/>
            <person name="Cruz L.M."/>
            <person name="Souza E.M."/>
        </authorList>
    </citation>
    <scope>NUCLEOTIDE SEQUENCE [LARGE SCALE GENOMIC DNA]</scope>
    <source>
        <strain evidence="2 3">CBS 131958</strain>
    </source>
</reference>
<dbReference type="GO" id="GO:0030170">
    <property type="term" value="F:pyridoxal phosphate binding"/>
    <property type="evidence" value="ECO:0007669"/>
    <property type="project" value="InterPro"/>
</dbReference>
<keyword evidence="3" id="KW-1185">Reference proteome</keyword>
<dbReference type="AlphaFoldDB" id="A0A0N0NKB9"/>
<dbReference type="GeneID" id="28733576"/>